<evidence type="ECO:0000256" key="1">
    <source>
        <dbReference type="ARBA" id="ARBA00022490"/>
    </source>
</evidence>
<dbReference type="Proteomes" id="UP000539642">
    <property type="component" value="Unassembled WGS sequence"/>
</dbReference>
<dbReference type="Gene3D" id="3.40.1280.10">
    <property type="match status" value="1"/>
</dbReference>
<dbReference type="GO" id="GO:0003723">
    <property type="term" value="F:RNA binding"/>
    <property type="evidence" value="ECO:0007669"/>
    <property type="project" value="InterPro"/>
</dbReference>
<gene>
    <name evidence="8" type="ORF">HNQ81_000219</name>
</gene>
<dbReference type="Pfam" id="PF00588">
    <property type="entry name" value="SpoU_methylase"/>
    <property type="match status" value="1"/>
</dbReference>
<evidence type="ECO:0000256" key="5">
    <source>
        <dbReference type="ARBA" id="ARBA00022694"/>
    </source>
</evidence>
<keyword evidence="4 6" id="KW-0949">S-adenosyl-L-methionine</keyword>
<sequence>MTDAGNLQQIFTAPENDALLTDPDNLGGQMRPNAIDGLQQFGISIIDGDRLKEKWRQARFDVVNIRTNPAVPAAADRKHTPVPAQLHGFRVGGSLGRLGRPQHPAGHGNMEQRRQDQKHHYASVEFSCWHRICWFFSPGNLIRPVVPTVNVAAGNQNARLAIAGLPGVGQFSLVFMACIQYSSCALRITSRQLPGKNMQQQDRFHIVLVEPEIPPNTGSIARLCGATDSVLHLVHPLGFSTSDKHLKRAGLDYWEHVNIVHWDNLDAFLRAQDERRLFFFTTKVKRSYIEASFQPGDYLIFGRETKGLPEEILSLYNDRCYTVPMRNSNIRSLNLAMTAGIVLYEAIRQIGLHGECL</sequence>
<dbReference type="InterPro" id="IPR016914">
    <property type="entry name" value="TrmL"/>
</dbReference>
<accession>A0A840UL86</accession>
<dbReference type="InterPro" id="IPR029026">
    <property type="entry name" value="tRNA_m1G_MTases_N"/>
</dbReference>
<keyword evidence="3 6" id="KW-0808">Transferase</keyword>
<evidence type="ECO:0000256" key="3">
    <source>
        <dbReference type="ARBA" id="ARBA00022679"/>
    </source>
</evidence>
<keyword evidence="2 6" id="KW-0489">Methyltransferase</keyword>
<dbReference type="GO" id="GO:0005737">
    <property type="term" value="C:cytoplasm"/>
    <property type="evidence" value="ECO:0007669"/>
    <property type="project" value="UniProtKB-SubCell"/>
</dbReference>
<dbReference type="EC" id="2.1.1.207" evidence="6"/>
<dbReference type="EMBL" id="JACHEO010000001">
    <property type="protein sequence ID" value="MBB5346512.1"/>
    <property type="molecule type" value="Genomic_DNA"/>
</dbReference>
<comment type="caution">
    <text evidence="8">The sequence shown here is derived from an EMBL/GenBank/DDBJ whole genome shotgun (WGS) entry which is preliminary data.</text>
</comment>
<feature type="binding site" evidence="6">
    <location>
        <position position="323"/>
    </location>
    <ligand>
        <name>S-adenosyl-L-methionine</name>
        <dbReference type="ChEBI" id="CHEBI:59789"/>
    </ligand>
</feature>
<dbReference type="SUPFAM" id="SSF75217">
    <property type="entry name" value="alpha/beta knot"/>
    <property type="match status" value="1"/>
</dbReference>
<reference evidence="8 9" key="1">
    <citation type="submission" date="2020-08" db="EMBL/GenBank/DDBJ databases">
        <title>Genomic Encyclopedia of Type Strains, Phase IV (KMG-IV): sequencing the most valuable type-strain genomes for metagenomic binning, comparative biology and taxonomic classification.</title>
        <authorList>
            <person name="Goeker M."/>
        </authorList>
    </citation>
    <scope>NUCLEOTIDE SEQUENCE [LARGE SCALE GENOMIC DNA]</scope>
    <source>
        <strain evidence="8 9">DSM 28570</strain>
    </source>
</reference>
<keyword evidence="9" id="KW-1185">Reference proteome</keyword>
<evidence type="ECO:0000256" key="2">
    <source>
        <dbReference type="ARBA" id="ARBA00022603"/>
    </source>
</evidence>
<dbReference type="GO" id="GO:0008175">
    <property type="term" value="F:tRNA methyltransferase activity"/>
    <property type="evidence" value="ECO:0007669"/>
    <property type="project" value="UniProtKB-UniRule"/>
</dbReference>
<proteinExistence type="inferred from homology"/>
<evidence type="ECO:0000256" key="6">
    <source>
        <dbReference type="HAMAP-Rule" id="MF_01885"/>
    </source>
</evidence>
<evidence type="ECO:0000313" key="9">
    <source>
        <dbReference type="Proteomes" id="UP000539642"/>
    </source>
</evidence>
<comment type="catalytic activity">
    <reaction evidence="6">
        <text>5-carboxymethylaminomethyluridine(34) in tRNA(Leu) + S-adenosyl-L-methionine = 5-carboxymethylaminomethyl-2'-O-methyluridine(34) in tRNA(Leu) + S-adenosyl-L-homocysteine + H(+)</text>
        <dbReference type="Rhea" id="RHEA:43088"/>
        <dbReference type="Rhea" id="RHEA-COMP:10333"/>
        <dbReference type="Rhea" id="RHEA-COMP:10334"/>
        <dbReference type="ChEBI" id="CHEBI:15378"/>
        <dbReference type="ChEBI" id="CHEBI:57856"/>
        <dbReference type="ChEBI" id="CHEBI:59789"/>
        <dbReference type="ChEBI" id="CHEBI:74508"/>
        <dbReference type="ChEBI" id="CHEBI:74511"/>
        <dbReference type="EC" id="2.1.1.207"/>
    </reaction>
</comment>
<feature type="domain" description="tRNA/rRNA methyltransferase SpoU type" evidence="7">
    <location>
        <begin position="204"/>
        <end position="344"/>
    </location>
</feature>
<dbReference type="InterPro" id="IPR029028">
    <property type="entry name" value="Alpha/beta_knot_MTases"/>
</dbReference>
<dbReference type="PANTHER" id="PTHR42971:SF1">
    <property type="entry name" value="TRNA (CYTIDINE(34)-2'-O)-METHYLTRANSFERASE"/>
    <property type="match status" value="1"/>
</dbReference>
<keyword evidence="1 6" id="KW-0963">Cytoplasm</keyword>
<keyword evidence="5 6" id="KW-0819">tRNA processing</keyword>
<feature type="binding site" evidence="6">
    <location>
        <position position="332"/>
    </location>
    <ligand>
        <name>S-adenosyl-L-methionine</name>
        <dbReference type="ChEBI" id="CHEBI:59789"/>
    </ligand>
</feature>
<dbReference type="AlphaFoldDB" id="A0A840UL86"/>
<comment type="catalytic activity">
    <reaction evidence="6">
        <text>cytidine(34) in tRNA + S-adenosyl-L-methionine = 2'-O-methylcytidine(34) in tRNA + S-adenosyl-L-homocysteine + H(+)</text>
        <dbReference type="Rhea" id="RHEA:43084"/>
        <dbReference type="Rhea" id="RHEA-COMP:10331"/>
        <dbReference type="Rhea" id="RHEA-COMP:10332"/>
        <dbReference type="ChEBI" id="CHEBI:15378"/>
        <dbReference type="ChEBI" id="CHEBI:57856"/>
        <dbReference type="ChEBI" id="CHEBI:59789"/>
        <dbReference type="ChEBI" id="CHEBI:74495"/>
        <dbReference type="ChEBI" id="CHEBI:82748"/>
        <dbReference type="EC" id="2.1.1.207"/>
    </reaction>
</comment>
<organism evidence="8 9">
    <name type="scientific">Desulfoprunum benzoelyticum</name>
    <dbReference type="NCBI Taxonomy" id="1506996"/>
    <lineage>
        <taxon>Bacteria</taxon>
        <taxon>Pseudomonadati</taxon>
        <taxon>Thermodesulfobacteriota</taxon>
        <taxon>Desulfobulbia</taxon>
        <taxon>Desulfobulbales</taxon>
        <taxon>Desulfobulbaceae</taxon>
        <taxon>Desulfoprunum</taxon>
    </lineage>
</organism>
<feature type="binding site" evidence="6">
    <location>
        <position position="302"/>
    </location>
    <ligand>
        <name>S-adenosyl-L-methionine</name>
        <dbReference type="ChEBI" id="CHEBI:59789"/>
    </ligand>
</feature>
<dbReference type="GO" id="GO:0008757">
    <property type="term" value="F:S-adenosylmethionine-dependent methyltransferase activity"/>
    <property type="evidence" value="ECO:0007669"/>
    <property type="project" value="UniProtKB-UniRule"/>
</dbReference>
<evidence type="ECO:0000313" key="8">
    <source>
        <dbReference type="EMBL" id="MBB5346512.1"/>
    </source>
</evidence>
<comment type="subcellular location">
    <subcellularLocation>
        <location evidence="6">Cytoplasm</location>
    </subcellularLocation>
</comment>
<dbReference type="FunFam" id="3.40.1280.10:FF:000002">
    <property type="entry name" value="Peptidylprolyl isomerase"/>
    <property type="match status" value="1"/>
</dbReference>
<dbReference type="InterPro" id="IPR001537">
    <property type="entry name" value="SpoU_MeTrfase"/>
</dbReference>
<dbReference type="HAMAP" id="MF_01885">
    <property type="entry name" value="tRNA_methyltr_TrmL"/>
    <property type="match status" value="1"/>
</dbReference>
<comment type="similarity">
    <text evidence="6">Belongs to the class IV-like SAM-binding methyltransferase superfamily. RNA methyltransferase TrmH family. TrmL subfamily.</text>
</comment>
<comment type="caution">
    <text evidence="6">Lacks conserved residue(s) required for the propagation of feature annotation.</text>
</comment>
<dbReference type="GO" id="GO:0042802">
    <property type="term" value="F:identical protein binding"/>
    <property type="evidence" value="ECO:0007669"/>
    <property type="project" value="UniProtKB-ARBA"/>
</dbReference>
<comment type="function">
    <text evidence="6">Could methylate the ribose at the nucleotide 34 wobble position in tRNA.</text>
</comment>
<dbReference type="CDD" id="cd18094">
    <property type="entry name" value="SpoU-like_TrmL"/>
    <property type="match status" value="1"/>
</dbReference>
<evidence type="ECO:0000256" key="4">
    <source>
        <dbReference type="ARBA" id="ARBA00022691"/>
    </source>
</evidence>
<dbReference type="GO" id="GO:0002130">
    <property type="term" value="P:wobble position ribose methylation"/>
    <property type="evidence" value="ECO:0007669"/>
    <property type="project" value="TreeGrafter"/>
</dbReference>
<protein>
    <recommendedName>
        <fullName evidence="6">Putative tRNA (cytidine(34)-2'-O)-methyltransferase</fullName>
        <ecNumber evidence="6">2.1.1.207</ecNumber>
    </recommendedName>
    <alternativeName>
        <fullName evidence="6">tRNA (cytidine/uridine-2'-O-)-methyltransferase</fullName>
    </alternativeName>
</protein>
<evidence type="ECO:0000259" key="7">
    <source>
        <dbReference type="Pfam" id="PF00588"/>
    </source>
</evidence>
<dbReference type="PANTHER" id="PTHR42971">
    <property type="entry name" value="TRNA (CYTIDINE(34)-2'-O)-METHYLTRANSFERASE"/>
    <property type="match status" value="1"/>
</dbReference>
<name>A0A840UL86_9BACT</name>